<dbReference type="SUPFAM" id="SSF160719">
    <property type="entry name" value="gpW/gp25-like"/>
    <property type="match status" value="1"/>
</dbReference>
<proteinExistence type="predicted"/>
<dbReference type="OrthoDB" id="5379188at2"/>
<evidence type="ECO:0008006" key="3">
    <source>
        <dbReference type="Google" id="ProtNLM"/>
    </source>
</evidence>
<comment type="caution">
    <text evidence="1">The sequence shown here is derived from an EMBL/GenBank/DDBJ whole genome shotgun (WGS) entry which is preliminary data.</text>
</comment>
<evidence type="ECO:0000313" key="1">
    <source>
        <dbReference type="EMBL" id="OAJ66342.1"/>
    </source>
</evidence>
<dbReference type="RefSeq" id="WP_083956585.1">
    <property type="nucleotide sequence ID" value="NZ_LUTU01000017.1"/>
</dbReference>
<name>A0A1B6VGJ2_9PROT</name>
<organism evidence="1 2">
    <name type="scientific">Gluconobacter cerinus</name>
    <dbReference type="NCBI Taxonomy" id="38307"/>
    <lineage>
        <taxon>Bacteria</taxon>
        <taxon>Pseudomonadati</taxon>
        <taxon>Pseudomonadota</taxon>
        <taxon>Alphaproteobacteria</taxon>
        <taxon>Acetobacterales</taxon>
        <taxon>Acetobacteraceae</taxon>
        <taxon>Gluconobacter</taxon>
    </lineage>
</organism>
<evidence type="ECO:0000313" key="2">
    <source>
        <dbReference type="Proteomes" id="UP000077786"/>
    </source>
</evidence>
<gene>
    <name evidence="1" type="ORF">A0123_03019</name>
</gene>
<reference evidence="1 2" key="1">
    <citation type="submission" date="2016-03" db="EMBL/GenBank/DDBJ databases">
        <title>Draft genome sequence of Gluconobacter cerinus strain CECT 9110.</title>
        <authorList>
            <person name="Sainz F."/>
            <person name="Mas A."/>
            <person name="Torija M.J."/>
        </authorList>
    </citation>
    <scope>NUCLEOTIDE SEQUENCE [LARGE SCALE GENOMIC DNA]</scope>
    <source>
        <strain evidence="1 2">CECT 9110</strain>
    </source>
</reference>
<dbReference type="PATRIC" id="fig|38307.3.peg.3161"/>
<dbReference type="AlphaFoldDB" id="A0A1B6VGJ2"/>
<dbReference type="Proteomes" id="UP000077786">
    <property type="component" value="Unassembled WGS sequence"/>
</dbReference>
<protein>
    <recommendedName>
        <fullName evidence="3">HNH endonuclease</fullName>
    </recommendedName>
</protein>
<dbReference type="EMBL" id="LUTU01000017">
    <property type="protein sequence ID" value="OAJ66342.1"/>
    <property type="molecule type" value="Genomic_DNA"/>
</dbReference>
<accession>A0A1B6VGJ2</accession>
<dbReference type="Gene3D" id="3.10.450.40">
    <property type="match status" value="1"/>
</dbReference>
<sequence length="356" mass="38983">MAARDNFSASVRNALALRAAYKCSICNQATVGPSDEAPAAISNIGTAAHICAAAPGGPRYDSKMTPDQRASIDNGIWLCANHGRLVDTDVFTYTVEVLQHYKADHYSRCKQALTGAAGEQNVKHLIAFGPEIVAVGEINYAQDEQWHFEIEHFVIGDFSDLVRLAGNLRSIPEYDRYVLVNNLGEGRSIGSLSVRREGTLVLVECQVAPNAPRTPVVSLPSDFALSANNDLMLDGGDIAVVSGIAALPQKLMTCLSMRRGESPFFQDFGSRLSEYWVNYMGSPWLEELLKLDIVRLASIPYSSPISNESYTPLMCVERVFRVAILGDLVERRILVHLELEIAGLGHWSHNLAVHIG</sequence>